<keyword evidence="1" id="KW-1133">Transmembrane helix</keyword>
<feature type="transmembrane region" description="Helical" evidence="1">
    <location>
        <begin position="295"/>
        <end position="315"/>
    </location>
</feature>
<dbReference type="InterPro" id="IPR010540">
    <property type="entry name" value="CmpB_TMEM229"/>
</dbReference>
<sequence length="434" mass="48286">MNVLVKAGGLFLICSFLGWCLEAAAVSVRKKSFVNKGVLNGPLCPVYGITFLIVLAVTKDLQDNWFFLLLGCMVLATVAEFLTGKFLEHIYGRKWWDYSQRKCQYEGYVCLGNSLLWGILGLVGVKFLAPFFLKLLDMIPSVIRTPLVLILLAIAVLDAIETFAVALRWKKTEGMENLGGNLERISSRLGAGIFSYTKKRLLKAYPNSSYSQAPSLLGKGAAVFAEGCNFYKLAWLFLIGAFLGDLVETVFCFLTSGVLMSRSSVVYGPFSIVWGLAVVLLTGLLYRFREKEDRYLFLAGTVLGGAYEYVCSVFTEKVFGAVFWDYSGIPFNLGGRINLLYCFFWGIAALVWMKVCYPPLSRLIEKIPMKAGKALTWVLVSLMIVNMAVSAAALGRYTARTAGVAPANQIEIFLDEHFPDQRMERIYPNAVVKR</sequence>
<evidence type="ECO:0000313" key="3">
    <source>
        <dbReference type="Proteomes" id="UP000292927"/>
    </source>
</evidence>
<keyword evidence="1" id="KW-0472">Membrane</keyword>
<feature type="transmembrane region" description="Helical" evidence="1">
    <location>
        <begin position="374"/>
        <end position="394"/>
    </location>
</feature>
<comment type="caution">
    <text evidence="2">The sequence shown here is derived from an EMBL/GenBank/DDBJ whole genome shotgun (WGS) entry which is preliminary data.</text>
</comment>
<gene>
    <name evidence="2" type="ORF">EV209_1554</name>
</gene>
<keyword evidence="3" id="KW-1185">Reference proteome</keyword>
<dbReference type="EMBL" id="SGXF01000002">
    <property type="protein sequence ID" value="RZT01113.1"/>
    <property type="molecule type" value="Genomic_DNA"/>
</dbReference>
<organism evidence="2 3">
    <name type="scientific">Cuneatibacter caecimuris</name>
    <dbReference type="NCBI Taxonomy" id="1796618"/>
    <lineage>
        <taxon>Bacteria</taxon>
        <taxon>Bacillati</taxon>
        <taxon>Bacillota</taxon>
        <taxon>Clostridia</taxon>
        <taxon>Lachnospirales</taxon>
        <taxon>Lachnospiraceae</taxon>
        <taxon>Cuneatibacter</taxon>
    </lineage>
</organism>
<proteinExistence type="predicted"/>
<evidence type="ECO:0000256" key="1">
    <source>
        <dbReference type="SAM" id="Phobius"/>
    </source>
</evidence>
<dbReference type="RefSeq" id="WP_130434713.1">
    <property type="nucleotide sequence ID" value="NZ_SGXF01000002.1"/>
</dbReference>
<feature type="transmembrane region" description="Helical" evidence="1">
    <location>
        <begin position="108"/>
        <end position="133"/>
    </location>
</feature>
<feature type="transmembrane region" description="Helical" evidence="1">
    <location>
        <begin position="64"/>
        <end position="87"/>
    </location>
</feature>
<reference evidence="2 3" key="1">
    <citation type="submission" date="2019-02" db="EMBL/GenBank/DDBJ databases">
        <title>Genomic Encyclopedia of Type Strains, Phase IV (KMG-IV): sequencing the most valuable type-strain genomes for metagenomic binning, comparative biology and taxonomic classification.</title>
        <authorList>
            <person name="Goeker M."/>
        </authorList>
    </citation>
    <scope>NUCLEOTIDE SEQUENCE [LARGE SCALE GENOMIC DNA]</scope>
    <source>
        <strain evidence="2 3">DSM 29486</strain>
    </source>
</reference>
<evidence type="ECO:0000313" key="2">
    <source>
        <dbReference type="EMBL" id="RZT01113.1"/>
    </source>
</evidence>
<feature type="transmembrane region" description="Helical" evidence="1">
    <location>
        <begin position="145"/>
        <end position="167"/>
    </location>
</feature>
<dbReference type="Pfam" id="PF06541">
    <property type="entry name" value="ABC_trans_CmpB"/>
    <property type="match status" value="2"/>
</dbReference>
<dbReference type="Proteomes" id="UP000292927">
    <property type="component" value="Unassembled WGS sequence"/>
</dbReference>
<dbReference type="AlphaFoldDB" id="A0A4Q7PK72"/>
<feature type="transmembrane region" description="Helical" evidence="1">
    <location>
        <begin position="233"/>
        <end position="260"/>
    </location>
</feature>
<feature type="transmembrane region" description="Helical" evidence="1">
    <location>
        <begin position="38"/>
        <end position="58"/>
    </location>
</feature>
<feature type="transmembrane region" description="Helical" evidence="1">
    <location>
        <begin position="335"/>
        <end position="353"/>
    </location>
</feature>
<feature type="transmembrane region" description="Helical" evidence="1">
    <location>
        <begin position="6"/>
        <end position="26"/>
    </location>
</feature>
<feature type="transmembrane region" description="Helical" evidence="1">
    <location>
        <begin position="266"/>
        <end position="288"/>
    </location>
</feature>
<protein>
    <submittedName>
        <fullName evidence="2">Putative membrane protein</fullName>
    </submittedName>
</protein>
<dbReference type="OrthoDB" id="9789229at2"/>
<keyword evidence="1" id="KW-0812">Transmembrane</keyword>
<accession>A0A4Q7PK72</accession>
<name>A0A4Q7PK72_9FIRM</name>